<keyword evidence="2" id="KW-1185">Reference proteome</keyword>
<evidence type="ECO:0000313" key="1">
    <source>
        <dbReference type="EMBL" id="ERF67746.1"/>
    </source>
</evidence>
<dbReference type="Proteomes" id="UP000053711">
    <property type="component" value="Unassembled WGS sequence"/>
</dbReference>
<evidence type="ECO:0000313" key="2">
    <source>
        <dbReference type="Proteomes" id="UP000053711"/>
    </source>
</evidence>
<proteinExistence type="predicted"/>
<accession>A0ACB4UQV5</accession>
<reference evidence="1 2" key="1">
    <citation type="journal article" date="2013" name="BMC Genomics">
        <title>Comparative genomics reveals distinct host-interacting traits of three major human-associated propionibacteria.</title>
        <authorList>
            <person name="Mak T.N."/>
            <person name="Schmid M."/>
            <person name="Brzuszkiewicz E."/>
            <person name="Zeng G."/>
            <person name="Meyer R."/>
            <person name="Sfanos K.S."/>
            <person name="Brinkmann V."/>
            <person name="Meyer T.F."/>
            <person name="Bruggemann H."/>
        </authorList>
    </citation>
    <scope>NUCLEOTIDE SEQUENCE [LARGE SCALE GENOMIC DNA]</scope>
    <source>
        <strain evidence="1 2">TM11</strain>
    </source>
</reference>
<comment type="caution">
    <text evidence="1">The sequence shown here is derived from an EMBL/GenBank/DDBJ whole genome shotgun (WGS) entry which is preliminary data.</text>
</comment>
<dbReference type="EMBL" id="AOST01000009">
    <property type="protein sequence ID" value="ERF67746.1"/>
    <property type="molecule type" value="Genomic_DNA"/>
</dbReference>
<gene>
    <name evidence="1" type="ORF">H640_01298</name>
</gene>
<protein>
    <submittedName>
        <fullName evidence="1">Uncharacterized protein</fullName>
    </submittedName>
</protein>
<name>A0ACB4UQV5_9ACTN</name>
<organism evidence="1 2">
    <name type="scientific">Cutibacterium granulosum TM11</name>
    <dbReference type="NCBI Taxonomy" id="1292373"/>
    <lineage>
        <taxon>Bacteria</taxon>
        <taxon>Bacillati</taxon>
        <taxon>Actinomycetota</taxon>
        <taxon>Actinomycetes</taxon>
        <taxon>Propionibacteriales</taxon>
        <taxon>Propionibacteriaceae</taxon>
        <taxon>Cutibacterium</taxon>
    </lineage>
</organism>
<sequence>MVNRRRVSCTAQRGSGTVLLASMALGVVVAVWGAMIISGWYSTSRFAHHSADIAALAAAQAREKGIEPCSVARKAAQANETTLSSCTVDASSVDYVVTVSVTAQLRPMLHIPRAPRTITVTSLAGPQK</sequence>